<keyword evidence="3" id="KW-1185">Reference proteome</keyword>
<dbReference type="AlphaFoldDB" id="A0AAE4CCF1"/>
<gene>
    <name evidence="2" type="ORF">J2S41_005896</name>
</gene>
<dbReference type="Proteomes" id="UP001183643">
    <property type="component" value="Unassembled WGS sequence"/>
</dbReference>
<comment type="caution">
    <text evidence="2">The sequence shown here is derived from an EMBL/GenBank/DDBJ whole genome shotgun (WGS) entry which is preliminary data.</text>
</comment>
<evidence type="ECO:0000313" key="3">
    <source>
        <dbReference type="Proteomes" id="UP001183643"/>
    </source>
</evidence>
<name>A0AAE4CCF1_9ACTN</name>
<feature type="domain" description="CHAT" evidence="1">
    <location>
        <begin position="564"/>
        <end position="878"/>
    </location>
</feature>
<dbReference type="Pfam" id="PF12770">
    <property type="entry name" value="CHAT"/>
    <property type="match status" value="1"/>
</dbReference>
<protein>
    <recommendedName>
        <fullName evidence="1">CHAT domain-containing protein</fullName>
    </recommendedName>
</protein>
<accession>A0AAE4CCF1</accession>
<evidence type="ECO:0000313" key="2">
    <source>
        <dbReference type="EMBL" id="MDR7279118.1"/>
    </source>
</evidence>
<dbReference type="InterPro" id="IPR024983">
    <property type="entry name" value="CHAT_dom"/>
</dbReference>
<reference evidence="2" key="1">
    <citation type="submission" date="2023-07" db="EMBL/GenBank/DDBJ databases">
        <title>Sequencing the genomes of 1000 actinobacteria strains.</title>
        <authorList>
            <person name="Klenk H.-P."/>
        </authorList>
    </citation>
    <scope>NUCLEOTIDE SEQUENCE</scope>
    <source>
        <strain evidence="2">DSM 44707</strain>
    </source>
</reference>
<sequence>MSTAVEETLRRCGEIALAVSGHGDLDAALACYLGLPPDLPGRPRFAAALVAALVREPTVAPARMRQLEALLAAADADPPAAPSWPAVRAVAGAVSLTYAAAEGRVDPRAALADVERLAEQAGGSPLFETSRMGLRYVAAAADGDASAHRRMTDELTALWKASGAAAKDDGGVLEVLDSVAALLETQRRGEVPDAPLSRLRTAVQRLPEGHPMRQAATEAYEMASALSGGGPMPSMATHEEDLPDAERALRHGYEAMRLLGRGDETDLGKVEAGIEHLRMAVRLTPAGHSRRPFHLASIALGLYRGCELRNDPTGLEEARGLLEEARDLAGGPAHPQWSWINDMLSGIEQRLGGAQRSRRTALEGLRGHAYQVLLQTDLTSATSAAADAARDAADTARWCLRDNAPADAITALDAGRGLALFAATELGTIPDRMRAAGRDDLADRWDAGLAAGEPDRLPTSLRREALDVLAAQDVPALLDPPDLDEIRAALRTQDADALVYLMPGGQGLPGHAVIAPVDGPPAFLTLPNLLPADVDVESYLALSARGPRDMDAADDERFAGSLDALCRWAWRAAMGPLVNRYLLPRFSGRSRGRPPRVVLVPIGDLARIPWQAARRPDGTYVVQLIGVSQAVSARMMCHTAALAPVTPTPTGLFVGDPATGDPRDDLPAARAEAYAVRRVFYSGARYVGRRPDGTVSPSGPGTADQVRGWLRTGGPAAGSTLHLACHGFTSATPGAELSYLMLAGGDRLTAQSLGAVMSRAPDRAVGLVVLAACRSGVAISGYDEAYSLGTAFLAAGARSVLSTQWNIPDGATSVLMFMFHHYLMAERLPVWDALRRAQLWMLDPGRIAPARMPDSLRAELAGADPADVVAWAGFLHWGR</sequence>
<organism evidence="2 3">
    <name type="scientific">Catenuloplanes atrovinosus</name>
    <dbReference type="NCBI Taxonomy" id="137266"/>
    <lineage>
        <taxon>Bacteria</taxon>
        <taxon>Bacillati</taxon>
        <taxon>Actinomycetota</taxon>
        <taxon>Actinomycetes</taxon>
        <taxon>Micromonosporales</taxon>
        <taxon>Micromonosporaceae</taxon>
        <taxon>Catenuloplanes</taxon>
    </lineage>
</organism>
<proteinExistence type="predicted"/>
<evidence type="ECO:0000259" key="1">
    <source>
        <dbReference type="Pfam" id="PF12770"/>
    </source>
</evidence>
<dbReference type="EMBL" id="JAVDYB010000001">
    <property type="protein sequence ID" value="MDR7279118.1"/>
    <property type="molecule type" value="Genomic_DNA"/>
</dbReference>